<sequence>MEYLPCVEKLNQPQIPVTASVIWLHGLGADGNDFAPLVPELRLPEELSVRFIFPHAPQIPVTINSGYIMPAWYDILEMNLERKVDESQLIASAEAVQRLVEREIARGVASEKIILVGFSQGGAVAYHAGLTYEKSLAGLLILSSYFATHTTASIHAANQKTPILIQHGILDPVVNEALGQRAYRFLQDRGCNVRYESYPMEHTVCMEQVESMSNWIQSVLIK</sequence>
<keyword evidence="2" id="KW-0378">Hydrolase</keyword>
<dbReference type="Gene3D" id="3.40.50.1820">
    <property type="entry name" value="alpha/beta hydrolase"/>
    <property type="match status" value="1"/>
</dbReference>
<accession>A0ABU1UXL4</accession>
<dbReference type="PANTHER" id="PTHR10655">
    <property type="entry name" value="LYSOPHOSPHOLIPASE-RELATED"/>
    <property type="match status" value="1"/>
</dbReference>
<evidence type="ECO:0000256" key="2">
    <source>
        <dbReference type="ARBA" id="ARBA00022801"/>
    </source>
</evidence>
<evidence type="ECO:0000256" key="1">
    <source>
        <dbReference type="ARBA" id="ARBA00006499"/>
    </source>
</evidence>
<dbReference type="RefSeq" id="WP_310071747.1">
    <property type="nucleotide sequence ID" value="NZ_JAVDVX010000003.1"/>
</dbReference>
<feature type="domain" description="Phospholipase/carboxylesterase/thioesterase" evidence="3">
    <location>
        <begin position="11"/>
        <end position="219"/>
    </location>
</feature>
<dbReference type="SUPFAM" id="SSF53474">
    <property type="entry name" value="alpha/beta-Hydrolases"/>
    <property type="match status" value="1"/>
</dbReference>
<dbReference type="PANTHER" id="PTHR10655:SF17">
    <property type="entry name" value="LYSOPHOSPHOLIPASE-LIKE PROTEIN 1"/>
    <property type="match status" value="1"/>
</dbReference>
<organism evidence="4 5">
    <name type="scientific">Cellvibrio fibrivorans</name>
    <dbReference type="NCBI Taxonomy" id="126350"/>
    <lineage>
        <taxon>Bacteria</taxon>
        <taxon>Pseudomonadati</taxon>
        <taxon>Pseudomonadota</taxon>
        <taxon>Gammaproteobacteria</taxon>
        <taxon>Cellvibrionales</taxon>
        <taxon>Cellvibrionaceae</taxon>
        <taxon>Cellvibrio</taxon>
    </lineage>
</organism>
<evidence type="ECO:0000313" key="5">
    <source>
        <dbReference type="Proteomes" id="UP001253595"/>
    </source>
</evidence>
<comment type="caution">
    <text evidence="4">The sequence shown here is derived from an EMBL/GenBank/DDBJ whole genome shotgun (WGS) entry which is preliminary data.</text>
</comment>
<evidence type="ECO:0000313" key="4">
    <source>
        <dbReference type="EMBL" id="MDR7089905.1"/>
    </source>
</evidence>
<protein>
    <submittedName>
        <fullName evidence="4">Phospholipase/carboxylesterase</fullName>
    </submittedName>
</protein>
<gene>
    <name evidence="4" type="ORF">J2X05_001927</name>
</gene>
<comment type="similarity">
    <text evidence="1">Belongs to the AB hydrolase superfamily. AB hydrolase 2 family.</text>
</comment>
<dbReference type="InterPro" id="IPR050565">
    <property type="entry name" value="LYPA1-2/EST-like"/>
</dbReference>
<keyword evidence="5" id="KW-1185">Reference proteome</keyword>
<dbReference type="InterPro" id="IPR003140">
    <property type="entry name" value="PLipase/COase/thioEstase"/>
</dbReference>
<proteinExistence type="inferred from homology"/>
<name>A0ABU1UXL4_9GAMM</name>
<dbReference type="Pfam" id="PF02230">
    <property type="entry name" value="Abhydrolase_2"/>
    <property type="match status" value="1"/>
</dbReference>
<dbReference type="InterPro" id="IPR029058">
    <property type="entry name" value="AB_hydrolase_fold"/>
</dbReference>
<dbReference type="Proteomes" id="UP001253595">
    <property type="component" value="Unassembled WGS sequence"/>
</dbReference>
<reference evidence="4 5" key="1">
    <citation type="submission" date="2023-07" db="EMBL/GenBank/DDBJ databases">
        <title>Sorghum-associated microbial communities from plants grown in Nebraska, USA.</title>
        <authorList>
            <person name="Schachtman D."/>
        </authorList>
    </citation>
    <scope>NUCLEOTIDE SEQUENCE [LARGE SCALE GENOMIC DNA]</scope>
    <source>
        <strain evidence="4 5">BE190</strain>
    </source>
</reference>
<evidence type="ECO:0000259" key="3">
    <source>
        <dbReference type="Pfam" id="PF02230"/>
    </source>
</evidence>
<dbReference type="EMBL" id="JAVDVX010000003">
    <property type="protein sequence ID" value="MDR7089905.1"/>
    <property type="molecule type" value="Genomic_DNA"/>
</dbReference>